<keyword evidence="1" id="KW-1133">Transmembrane helix</keyword>
<accession>A0A0B6Y154</accession>
<organism evidence="2">
    <name type="scientific">Arion vulgaris</name>
    <dbReference type="NCBI Taxonomy" id="1028688"/>
    <lineage>
        <taxon>Eukaryota</taxon>
        <taxon>Metazoa</taxon>
        <taxon>Spiralia</taxon>
        <taxon>Lophotrochozoa</taxon>
        <taxon>Mollusca</taxon>
        <taxon>Gastropoda</taxon>
        <taxon>Heterobranchia</taxon>
        <taxon>Euthyneura</taxon>
        <taxon>Panpulmonata</taxon>
        <taxon>Eupulmonata</taxon>
        <taxon>Stylommatophora</taxon>
        <taxon>Helicina</taxon>
        <taxon>Arionoidea</taxon>
        <taxon>Arionidae</taxon>
        <taxon>Arion</taxon>
    </lineage>
</organism>
<evidence type="ECO:0000256" key="1">
    <source>
        <dbReference type="SAM" id="Phobius"/>
    </source>
</evidence>
<sequence>LSQRTLVAVTLITILTFLFGLGVIIVAYYSICRTLNVVSVIGRNRISPRKQSPNLHSDCSDLTLSAGRIYRSQYNLSAPSYIGTGLTNGHDDLFTVVFSKHGNSVTMSDLNSFENKGYKEHDTAAETRHYRRDNSSQRAQINS</sequence>
<name>A0A0B6Y154_9EUPU</name>
<dbReference type="AlphaFoldDB" id="A0A0B6Y154"/>
<keyword evidence="1" id="KW-0472">Membrane</keyword>
<protein>
    <submittedName>
        <fullName evidence="2">Uncharacterized protein</fullName>
    </submittedName>
</protein>
<evidence type="ECO:0000313" key="2">
    <source>
        <dbReference type="EMBL" id="CEK49869.1"/>
    </source>
</evidence>
<feature type="transmembrane region" description="Helical" evidence="1">
    <location>
        <begin position="6"/>
        <end position="29"/>
    </location>
</feature>
<keyword evidence="1" id="KW-0812">Transmembrane</keyword>
<feature type="non-terminal residue" evidence="2">
    <location>
        <position position="143"/>
    </location>
</feature>
<dbReference type="EMBL" id="HACG01003004">
    <property type="protein sequence ID" value="CEK49869.1"/>
    <property type="molecule type" value="Transcribed_RNA"/>
</dbReference>
<gene>
    <name evidence="2" type="primary">ORF9104</name>
</gene>
<proteinExistence type="predicted"/>
<reference evidence="2" key="1">
    <citation type="submission" date="2014-12" db="EMBL/GenBank/DDBJ databases">
        <title>Insight into the proteome of Arion vulgaris.</title>
        <authorList>
            <person name="Aradska J."/>
            <person name="Bulat T."/>
            <person name="Smidak R."/>
            <person name="Sarate P."/>
            <person name="Gangsoo J."/>
            <person name="Sialana F."/>
            <person name="Bilban M."/>
            <person name="Lubec G."/>
        </authorList>
    </citation>
    <scope>NUCLEOTIDE SEQUENCE</scope>
    <source>
        <tissue evidence="2">Skin</tissue>
    </source>
</reference>
<feature type="non-terminal residue" evidence="2">
    <location>
        <position position="1"/>
    </location>
</feature>